<gene>
    <name evidence="1" type="ORF">LCGC14_1671750</name>
</gene>
<reference evidence="1" key="1">
    <citation type="journal article" date="2015" name="Nature">
        <title>Complex archaea that bridge the gap between prokaryotes and eukaryotes.</title>
        <authorList>
            <person name="Spang A."/>
            <person name="Saw J.H."/>
            <person name="Jorgensen S.L."/>
            <person name="Zaremba-Niedzwiedzka K."/>
            <person name="Martijn J."/>
            <person name="Lind A.E."/>
            <person name="van Eijk R."/>
            <person name="Schleper C."/>
            <person name="Guy L."/>
            <person name="Ettema T.J."/>
        </authorList>
    </citation>
    <scope>NUCLEOTIDE SEQUENCE</scope>
</reference>
<proteinExistence type="predicted"/>
<sequence length="243" mass="27040">MPMDRKLRQALLRRGLSETASEADAQQWYAMLSLEEKGRIGVELGQEAYGADDEPLQTRNDDVLELELTTRSIQLRAQTANEQERSIEAVIATDTPVEVWDWRRGERIMEVLLPSGAAIPQQLPLLATHDRWSLDSVLGSARNLRADGGSISAKLFFAKGDEDADKAWNKSRQGHLTDVSVGYRVYESVEIQPEQTATVSGRQFTAGKLALRIATRWTPKEVSLVPIGADQAAKMRQAANHLF</sequence>
<accession>A0A0F9KR04</accession>
<comment type="caution">
    <text evidence="1">The sequence shown here is derived from an EMBL/GenBank/DDBJ whole genome shotgun (WGS) entry which is preliminary data.</text>
</comment>
<protein>
    <submittedName>
        <fullName evidence="1">Uncharacterized protein</fullName>
    </submittedName>
</protein>
<evidence type="ECO:0000313" key="1">
    <source>
        <dbReference type="EMBL" id="KKM17840.1"/>
    </source>
</evidence>
<dbReference type="EMBL" id="LAZR01014358">
    <property type="protein sequence ID" value="KKM17840.1"/>
    <property type="molecule type" value="Genomic_DNA"/>
</dbReference>
<organism evidence="1">
    <name type="scientific">marine sediment metagenome</name>
    <dbReference type="NCBI Taxonomy" id="412755"/>
    <lineage>
        <taxon>unclassified sequences</taxon>
        <taxon>metagenomes</taxon>
        <taxon>ecological metagenomes</taxon>
    </lineage>
</organism>
<name>A0A0F9KR04_9ZZZZ</name>
<dbReference type="AlphaFoldDB" id="A0A0F9KR04"/>
<feature type="non-terminal residue" evidence="1">
    <location>
        <position position="243"/>
    </location>
</feature>